<reference evidence="3" key="1">
    <citation type="submission" date="2025-08" db="UniProtKB">
        <authorList>
            <consortium name="RefSeq"/>
        </authorList>
    </citation>
    <scope>IDENTIFICATION</scope>
    <source>
        <strain evidence="3">USDA-PBARC FA_bdor</strain>
        <tissue evidence="3">Whole organism</tissue>
    </source>
</reference>
<dbReference type="GeneID" id="105269877"/>
<proteinExistence type="predicted"/>
<keyword evidence="2" id="KW-1185">Reference proteome</keyword>
<feature type="transmembrane region" description="Helical" evidence="1">
    <location>
        <begin position="200"/>
        <end position="220"/>
    </location>
</feature>
<feature type="transmembrane region" description="Helical" evidence="1">
    <location>
        <begin position="291"/>
        <end position="308"/>
    </location>
</feature>
<organism evidence="2 3">
    <name type="scientific">Fopius arisanus</name>
    <dbReference type="NCBI Taxonomy" id="64838"/>
    <lineage>
        <taxon>Eukaryota</taxon>
        <taxon>Metazoa</taxon>
        <taxon>Ecdysozoa</taxon>
        <taxon>Arthropoda</taxon>
        <taxon>Hexapoda</taxon>
        <taxon>Insecta</taxon>
        <taxon>Pterygota</taxon>
        <taxon>Neoptera</taxon>
        <taxon>Endopterygota</taxon>
        <taxon>Hymenoptera</taxon>
        <taxon>Apocrita</taxon>
        <taxon>Ichneumonoidea</taxon>
        <taxon>Braconidae</taxon>
        <taxon>Opiinae</taxon>
        <taxon>Fopius</taxon>
    </lineage>
</organism>
<dbReference type="PANTHER" id="PTHR28624:SF1">
    <property type="entry name" value="MITOCHONDRIAL POTASSIUM CHANNEL"/>
    <property type="match status" value="1"/>
</dbReference>
<keyword evidence="1" id="KW-0812">Transmembrane</keyword>
<dbReference type="InterPro" id="IPR037660">
    <property type="entry name" value="CCDC51"/>
</dbReference>
<dbReference type="AlphaFoldDB" id="A0A9R1TG59"/>
<dbReference type="Proteomes" id="UP000694866">
    <property type="component" value="Unplaced"/>
</dbReference>
<dbReference type="PANTHER" id="PTHR28624">
    <property type="entry name" value="COILED-COIL DOMAIN-CONTAINING PROTEIN 51"/>
    <property type="match status" value="1"/>
</dbReference>
<evidence type="ECO:0000256" key="1">
    <source>
        <dbReference type="SAM" id="Phobius"/>
    </source>
</evidence>
<name>A0A9R1TG59_9HYME</name>
<keyword evidence="1" id="KW-0472">Membrane</keyword>
<evidence type="ECO:0000313" key="2">
    <source>
        <dbReference type="Proteomes" id="UP000694866"/>
    </source>
</evidence>
<accession>A0A9R1TG59</accession>
<keyword evidence="1" id="KW-1133">Transmembrane helix</keyword>
<dbReference type="OrthoDB" id="6243211at2759"/>
<dbReference type="RefSeq" id="XP_011308755.1">
    <property type="nucleotide sequence ID" value="XM_011310453.1"/>
</dbReference>
<protein>
    <submittedName>
        <fullName evidence="3">Uncharacterized protein</fullName>
    </submittedName>
</protein>
<evidence type="ECO:0000313" key="3">
    <source>
        <dbReference type="RefSeq" id="XP_011308755.1"/>
    </source>
</evidence>
<dbReference type="KEGG" id="fas:105269877"/>
<sequence length="309" mass="35196">MSGQSRKLLDALTSRINRSPLLTSVVEGATEKAQHLQNKATEKYDTLVKQVHGNTTTIIQDFHKAALQPSTPIPVKLVNWWKWYQQLTGLEDVELAKRQVIAVQDKLFQCQDQRRDLMNQTRMVAEKLKDIYGELIQTKREDSKYVQLTIMENKGLQEQGRLMGQLRLLENEERDHFTQLATAIKEYHDSQSMNAQKYRYLSILASAGIAVLSLGGSMIYNNRRIADVRHVIATGQTKNETLFREYFNSLEKSINKQQGFFTSWRNQSVAPAPVVNTSPPQPTSKIVNDRVIVIGAIVFVCYVLGRISS</sequence>
<gene>
    <name evidence="3" type="primary">LOC105269877</name>
</gene>